<sequence length="131" mass="14524">MMRIVSEQEFHARIAHVLSADCEDLTIGSVTGPGRSGAVAAVYASHLLHIPFIPYGAKVPTHLGRLLIVDTAMDSGATLRKAERKFAYADPLVIACYHEPPRVAFWYEAGKPQRFRREAIERVRRPLALAS</sequence>
<dbReference type="SUPFAM" id="SSF53271">
    <property type="entry name" value="PRTase-like"/>
    <property type="match status" value="1"/>
</dbReference>
<name>A0ABT3ZGN8_9HYPH</name>
<reference evidence="2" key="1">
    <citation type="submission" date="2022-10" db="EMBL/GenBank/DDBJ databases">
        <title>Hoeflea sp. G2-23, isolated from marine algae.</title>
        <authorList>
            <person name="Kristyanto S."/>
            <person name="Kim J.M."/>
            <person name="Jeon C.O."/>
        </authorList>
    </citation>
    <scope>NUCLEOTIDE SEQUENCE</scope>
    <source>
        <strain evidence="2">G2-23</strain>
    </source>
</reference>
<dbReference type="InterPro" id="IPR029057">
    <property type="entry name" value="PRTase-like"/>
</dbReference>
<evidence type="ECO:0008006" key="4">
    <source>
        <dbReference type="Google" id="ProtNLM"/>
    </source>
</evidence>
<evidence type="ECO:0000313" key="2">
    <source>
        <dbReference type="EMBL" id="MCY0150913.1"/>
    </source>
</evidence>
<accession>A0ABT3ZGN8</accession>
<evidence type="ECO:0000313" key="1">
    <source>
        <dbReference type="EMBL" id="MCY0150599.1"/>
    </source>
</evidence>
<dbReference type="EMBL" id="JAOVZR010000001">
    <property type="protein sequence ID" value="MCY0150599.1"/>
    <property type="molecule type" value="Genomic_DNA"/>
</dbReference>
<comment type="caution">
    <text evidence="2">The sequence shown here is derived from an EMBL/GenBank/DDBJ whole genome shotgun (WGS) entry which is preliminary data.</text>
</comment>
<gene>
    <name evidence="1" type="ORF">OEG84_23565</name>
    <name evidence="2" type="ORF">OEG84_25235</name>
</gene>
<dbReference type="Proteomes" id="UP001073227">
    <property type="component" value="Unassembled WGS sequence"/>
</dbReference>
<keyword evidence="3" id="KW-1185">Reference proteome</keyword>
<dbReference type="RefSeq" id="WP_267656028.1">
    <property type="nucleotide sequence ID" value="NZ_JAOVZR010000001.1"/>
</dbReference>
<evidence type="ECO:0000313" key="3">
    <source>
        <dbReference type="Proteomes" id="UP001073227"/>
    </source>
</evidence>
<organism evidence="2 3">
    <name type="scientific">Hoeflea algicola</name>
    <dbReference type="NCBI Taxonomy" id="2983763"/>
    <lineage>
        <taxon>Bacteria</taxon>
        <taxon>Pseudomonadati</taxon>
        <taxon>Pseudomonadota</taxon>
        <taxon>Alphaproteobacteria</taxon>
        <taxon>Hyphomicrobiales</taxon>
        <taxon>Rhizobiaceae</taxon>
        <taxon>Hoeflea</taxon>
    </lineage>
</organism>
<protein>
    <recommendedName>
        <fullName evidence="4">Phosphoribosyltransferase</fullName>
    </recommendedName>
</protein>
<proteinExistence type="predicted"/>
<dbReference type="EMBL" id="JAOVZR010000004">
    <property type="protein sequence ID" value="MCY0150913.1"/>
    <property type="molecule type" value="Genomic_DNA"/>
</dbReference>